<name>A0ACC0C9V3_CATRO</name>
<protein>
    <submittedName>
        <fullName evidence="1">Uncharacterized protein</fullName>
    </submittedName>
</protein>
<comment type="caution">
    <text evidence="1">The sequence shown here is derived from an EMBL/GenBank/DDBJ whole genome shotgun (WGS) entry which is preliminary data.</text>
</comment>
<keyword evidence="2" id="KW-1185">Reference proteome</keyword>
<sequence length="202" mass="22326">MVQPSGRRGGDDLGPVTDRTTRVEGRTVTALSRGVKGRHSTSDLPVTPTPFAPGFHHGTGEAGYSTQPPAVPFRSRTPLQPHLSHTPVPYEPYGSAHPPSHPTDTVYDPYLHAPTIVRPRIPYRSATQEPILEFRGQPRYSHAEYGVLSSDPYVPGPADRVFEGDRVVSEEQERMRSRLYMLHLCQQLVDRTGVLVTGKGRV</sequence>
<organism evidence="1 2">
    <name type="scientific">Catharanthus roseus</name>
    <name type="common">Madagascar periwinkle</name>
    <name type="synonym">Vinca rosea</name>
    <dbReference type="NCBI Taxonomy" id="4058"/>
    <lineage>
        <taxon>Eukaryota</taxon>
        <taxon>Viridiplantae</taxon>
        <taxon>Streptophyta</taxon>
        <taxon>Embryophyta</taxon>
        <taxon>Tracheophyta</taxon>
        <taxon>Spermatophyta</taxon>
        <taxon>Magnoliopsida</taxon>
        <taxon>eudicotyledons</taxon>
        <taxon>Gunneridae</taxon>
        <taxon>Pentapetalae</taxon>
        <taxon>asterids</taxon>
        <taxon>lamiids</taxon>
        <taxon>Gentianales</taxon>
        <taxon>Apocynaceae</taxon>
        <taxon>Rauvolfioideae</taxon>
        <taxon>Vinceae</taxon>
        <taxon>Catharanthinae</taxon>
        <taxon>Catharanthus</taxon>
    </lineage>
</organism>
<accession>A0ACC0C9V3</accession>
<proteinExistence type="predicted"/>
<evidence type="ECO:0000313" key="1">
    <source>
        <dbReference type="EMBL" id="KAI5681758.1"/>
    </source>
</evidence>
<reference evidence="2" key="1">
    <citation type="journal article" date="2023" name="Nat. Plants">
        <title>Single-cell RNA sequencing provides a high-resolution roadmap for understanding the multicellular compartmentation of specialized metabolism.</title>
        <authorList>
            <person name="Sun S."/>
            <person name="Shen X."/>
            <person name="Li Y."/>
            <person name="Li Y."/>
            <person name="Wang S."/>
            <person name="Li R."/>
            <person name="Zhang H."/>
            <person name="Shen G."/>
            <person name="Guo B."/>
            <person name="Wei J."/>
            <person name="Xu J."/>
            <person name="St-Pierre B."/>
            <person name="Chen S."/>
            <person name="Sun C."/>
        </authorList>
    </citation>
    <scope>NUCLEOTIDE SEQUENCE [LARGE SCALE GENOMIC DNA]</scope>
</reference>
<gene>
    <name evidence="1" type="ORF">M9H77_02986</name>
</gene>
<dbReference type="Proteomes" id="UP001060085">
    <property type="component" value="Linkage Group LG01"/>
</dbReference>
<evidence type="ECO:0000313" key="2">
    <source>
        <dbReference type="Proteomes" id="UP001060085"/>
    </source>
</evidence>
<dbReference type="EMBL" id="CM044701">
    <property type="protein sequence ID" value="KAI5681758.1"/>
    <property type="molecule type" value="Genomic_DNA"/>
</dbReference>